<dbReference type="CDD" id="cd05242">
    <property type="entry name" value="SDR_a8"/>
    <property type="match status" value="1"/>
</dbReference>
<dbReference type="Proteomes" id="UP001152759">
    <property type="component" value="Chromosome 4"/>
</dbReference>
<dbReference type="NCBIfam" id="TIGR01777">
    <property type="entry name" value="yfcH"/>
    <property type="match status" value="1"/>
</dbReference>
<organism evidence="3 4">
    <name type="scientific">Bemisia tabaci</name>
    <name type="common">Sweetpotato whitefly</name>
    <name type="synonym">Aleurodes tabaci</name>
    <dbReference type="NCBI Taxonomy" id="7038"/>
    <lineage>
        <taxon>Eukaryota</taxon>
        <taxon>Metazoa</taxon>
        <taxon>Ecdysozoa</taxon>
        <taxon>Arthropoda</taxon>
        <taxon>Hexapoda</taxon>
        <taxon>Insecta</taxon>
        <taxon>Pterygota</taxon>
        <taxon>Neoptera</taxon>
        <taxon>Paraneoptera</taxon>
        <taxon>Hemiptera</taxon>
        <taxon>Sternorrhyncha</taxon>
        <taxon>Aleyrodoidea</taxon>
        <taxon>Aleyrodidae</taxon>
        <taxon>Aleyrodinae</taxon>
        <taxon>Bemisia</taxon>
    </lineage>
</organism>
<evidence type="ECO:0000259" key="1">
    <source>
        <dbReference type="Pfam" id="PF01370"/>
    </source>
</evidence>
<dbReference type="PANTHER" id="PTHR11092:SF0">
    <property type="entry name" value="EPIMERASE FAMILY PROTEIN SDR39U1"/>
    <property type="match status" value="1"/>
</dbReference>
<evidence type="ECO:0000313" key="4">
    <source>
        <dbReference type="Proteomes" id="UP001152759"/>
    </source>
</evidence>
<evidence type="ECO:0000313" key="3">
    <source>
        <dbReference type="EMBL" id="CAH0389191.1"/>
    </source>
</evidence>
<evidence type="ECO:0000259" key="2">
    <source>
        <dbReference type="Pfam" id="PF08338"/>
    </source>
</evidence>
<protein>
    <recommendedName>
        <fullName evidence="5">Epimerase family protein SDR39U1</fullName>
    </recommendedName>
</protein>
<dbReference type="SUPFAM" id="SSF51735">
    <property type="entry name" value="NAD(P)-binding Rossmann-fold domains"/>
    <property type="match status" value="1"/>
</dbReference>
<dbReference type="AlphaFoldDB" id="A0A9P0AD24"/>
<dbReference type="InterPro" id="IPR010099">
    <property type="entry name" value="SDR39U1"/>
</dbReference>
<dbReference type="PANTHER" id="PTHR11092">
    <property type="entry name" value="SUGAR NUCLEOTIDE EPIMERASE RELATED"/>
    <property type="match status" value="1"/>
</dbReference>
<proteinExistence type="predicted"/>
<dbReference type="Gene3D" id="3.40.50.720">
    <property type="entry name" value="NAD(P)-binding Rossmann-like Domain"/>
    <property type="match status" value="1"/>
</dbReference>
<keyword evidence="4" id="KW-1185">Reference proteome</keyword>
<gene>
    <name evidence="3" type="ORF">BEMITA_LOCUS8047</name>
</gene>
<name>A0A9P0AD24_BEMTA</name>
<evidence type="ECO:0008006" key="5">
    <source>
        <dbReference type="Google" id="ProtNLM"/>
    </source>
</evidence>
<dbReference type="InterPro" id="IPR001509">
    <property type="entry name" value="Epimerase_deHydtase"/>
</dbReference>
<accession>A0A9P0AD24</accession>
<reference evidence="3" key="1">
    <citation type="submission" date="2021-12" db="EMBL/GenBank/DDBJ databases">
        <authorList>
            <person name="King R."/>
        </authorList>
    </citation>
    <scope>NUCLEOTIDE SEQUENCE</scope>
</reference>
<sequence length="320" mass="35406">MACLVRTMSSEASAGHVLLGGGTGFIGSAFKYLLNCNGYQVTTISRMPGPDRITWIDVSSKGLPKGITAVVNLAGQNILDPASRWNDAFKQNVRNSRIKTTRTLAQAIADADERPKVFISMSGVGVYKPDEKASYDEYSDVSQSFDFLSQLALEWEAAARLPSDVEDVRQVIVRSGIVLGRNGGMIKQIYLPFWFCVGGPIGSGTQFMPWIHIYDMCHILLFAIENNKATGIINGVAPQIITNSDFTRSFAGALHRPAFIPLPALALRLIFGDERSKIMTEGQKVYSKRLNELNYKFKYDNIDQACKTFTNFYTSAKDML</sequence>
<dbReference type="EMBL" id="OU963865">
    <property type="protein sequence ID" value="CAH0389191.1"/>
    <property type="molecule type" value="Genomic_DNA"/>
</dbReference>
<feature type="domain" description="DUF1731" evidence="2">
    <location>
        <begin position="262"/>
        <end position="307"/>
    </location>
</feature>
<dbReference type="Pfam" id="PF08338">
    <property type="entry name" value="DUF1731"/>
    <property type="match status" value="1"/>
</dbReference>
<dbReference type="InterPro" id="IPR013549">
    <property type="entry name" value="DUF1731"/>
</dbReference>
<feature type="domain" description="NAD-dependent epimerase/dehydratase" evidence="1">
    <location>
        <begin position="17"/>
        <end position="229"/>
    </location>
</feature>
<dbReference type="Pfam" id="PF01370">
    <property type="entry name" value="Epimerase"/>
    <property type="match status" value="1"/>
</dbReference>
<dbReference type="InterPro" id="IPR036291">
    <property type="entry name" value="NAD(P)-bd_dom_sf"/>
</dbReference>